<reference evidence="18" key="2">
    <citation type="journal article" date="2022" name="Sci. Rep.">
        <title>In silico prediction of the enzymes involved in the degradation of the herbicide molinate by Gulosibacter molinativorax ON4T.</title>
        <authorList>
            <person name="Lopes A.R."/>
            <person name="Bunin E."/>
            <person name="Viana A.T."/>
            <person name="Froufe H."/>
            <person name="Munoz-Merida A."/>
            <person name="Pinho D."/>
            <person name="Figueiredo J."/>
            <person name="Barroso C."/>
            <person name="Vaz-Moreira I."/>
            <person name="Bellanger X."/>
            <person name="Egas C."/>
            <person name="Nunes O.C."/>
        </authorList>
    </citation>
    <scope>NUCLEOTIDE SEQUENCE</scope>
    <source>
        <strain evidence="18">ON4</strain>
    </source>
</reference>
<proteinExistence type="inferred from homology"/>
<dbReference type="GO" id="GO:0004386">
    <property type="term" value="F:helicase activity"/>
    <property type="evidence" value="ECO:0007669"/>
    <property type="project" value="UniProtKB-KW"/>
</dbReference>
<dbReference type="Pfam" id="PF12705">
    <property type="entry name" value="PDDEXK_1"/>
    <property type="match status" value="1"/>
</dbReference>
<dbReference type="CDD" id="cd17932">
    <property type="entry name" value="DEXQc_UvrD"/>
    <property type="match status" value="1"/>
</dbReference>
<keyword evidence="7" id="KW-0269">Exonuclease</keyword>
<organism evidence="18 19">
    <name type="scientific">Gulosibacter molinativorax</name>
    <dbReference type="NCBI Taxonomy" id="256821"/>
    <lineage>
        <taxon>Bacteria</taxon>
        <taxon>Bacillati</taxon>
        <taxon>Actinomycetota</taxon>
        <taxon>Actinomycetes</taxon>
        <taxon>Micrococcales</taxon>
        <taxon>Microbacteriaceae</taxon>
        <taxon>Gulosibacter</taxon>
    </lineage>
</organism>
<evidence type="ECO:0000256" key="15">
    <source>
        <dbReference type="PROSITE-ProRule" id="PRU00560"/>
    </source>
</evidence>
<dbReference type="Gene3D" id="1.10.10.160">
    <property type="match status" value="1"/>
</dbReference>
<dbReference type="InterPro" id="IPR014017">
    <property type="entry name" value="DNA_helicase_UvrD-like_C"/>
</dbReference>
<evidence type="ECO:0000256" key="6">
    <source>
        <dbReference type="ARBA" id="ARBA00022806"/>
    </source>
</evidence>
<keyword evidence="11" id="KW-0413">Isomerase</keyword>
<dbReference type="Pfam" id="PF13361">
    <property type="entry name" value="UvrD_C"/>
    <property type="match status" value="2"/>
</dbReference>
<evidence type="ECO:0000256" key="9">
    <source>
        <dbReference type="ARBA" id="ARBA00023125"/>
    </source>
</evidence>
<comment type="caution">
    <text evidence="18">The sequence shown here is derived from an EMBL/GenBank/DDBJ whole genome shotgun (WGS) entry which is preliminary data.</text>
</comment>
<evidence type="ECO:0000256" key="5">
    <source>
        <dbReference type="ARBA" id="ARBA00022801"/>
    </source>
</evidence>
<reference evidence="18" key="1">
    <citation type="submission" date="2018-03" db="EMBL/GenBank/DDBJ databases">
        <authorList>
            <person name="Nunes O.C."/>
            <person name="Lopes A.R."/>
            <person name="Froufe H."/>
            <person name="Munoz-Merida A."/>
            <person name="Barroso C."/>
            <person name="Egas C."/>
        </authorList>
    </citation>
    <scope>NUCLEOTIDE SEQUENCE</scope>
    <source>
        <strain evidence="18">ON4</strain>
    </source>
</reference>
<evidence type="ECO:0000256" key="12">
    <source>
        <dbReference type="ARBA" id="ARBA00034617"/>
    </source>
</evidence>
<keyword evidence="3 15" id="KW-0547">Nucleotide-binding</keyword>
<keyword evidence="2" id="KW-0540">Nuclease</keyword>
<keyword evidence="4" id="KW-0227">DNA damage</keyword>
<gene>
    <name evidence="18" type="ORF">C7K25_04240</name>
</gene>
<evidence type="ECO:0000256" key="1">
    <source>
        <dbReference type="ARBA" id="ARBA00009922"/>
    </source>
</evidence>
<dbReference type="Gene3D" id="3.40.50.300">
    <property type="entry name" value="P-loop containing nucleotide triphosphate hydrolases"/>
    <property type="match status" value="3"/>
</dbReference>
<dbReference type="Gene3D" id="1.10.486.10">
    <property type="entry name" value="PCRA, domain 4"/>
    <property type="match status" value="1"/>
</dbReference>
<protein>
    <recommendedName>
        <fullName evidence="13">DNA 3'-5' helicase</fullName>
        <ecNumber evidence="13">5.6.2.4</ecNumber>
    </recommendedName>
</protein>
<feature type="domain" description="UvrD-like helicase ATP-binding" evidence="16">
    <location>
        <begin position="20"/>
        <end position="342"/>
    </location>
</feature>
<comment type="catalytic activity">
    <reaction evidence="12">
        <text>Couples ATP hydrolysis with the unwinding of duplex DNA by translocating in the 3'-5' direction.</text>
        <dbReference type="EC" id="5.6.2.4"/>
    </reaction>
</comment>
<dbReference type="RefSeq" id="WP_051266322.1">
    <property type="nucleotide sequence ID" value="NZ_CP028426.1"/>
</dbReference>
<keyword evidence="10" id="KW-0234">DNA repair</keyword>
<keyword evidence="8 15" id="KW-0067">ATP-binding</keyword>
<evidence type="ECO:0000256" key="7">
    <source>
        <dbReference type="ARBA" id="ARBA00022839"/>
    </source>
</evidence>
<keyword evidence="9" id="KW-0238">DNA-binding</keyword>
<dbReference type="InterPro" id="IPR038726">
    <property type="entry name" value="PDDEXK_AddAB-type"/>
</dbReference>
<evidence type="ECO:0000256" key="13">
    <source>
        <dbReference type="ARBA" id="ARBA00034808"/>
    </source>
</evidence>
<sequence>MSRVTHEDIARALSTDGKFYLPTQEQQAIIEAPLDPALVVAGAGSGKTQTMMLRILWLIANEQIAPQQILGLTFTRKAAGELQERIETGLDGLRSAKLITIDEFDMPQVSTYNSYANAIYSQYALLVGRDPDAVLLDEPGAFSLMRQTLLEHDDAALRSFDKPSVGHMAGVALSIARGMREMRLDAAEVRIRVDPVLERLPTLPGRTTKATDEILERLERLKLYAGIADRYEARKRDAGVVEFSDQVATAAEILELDPSIAGELREQAEVVILDEYQDTSVGQIRLLSNLFKGHNVMAVGDPKQSIYGWRGASAANMKRFGDDFYGTRRGQRFELSVSWRNDERILEAANRVAAPLPEAIGAKELGPRPGAGQGTVEHEYLLTDGDEAAHIAGWFRGLLVEDEAGKDRTAAVLVRARSHMAIIAKALGDADVPFQVLGLGGLFSTPEIVDLNSILRAAADEQAGNELIRLLVGAQFEVGLADIVALNSIARREAKRDADGRPLSKERIAVERSDAKTEDRGESLVDALDVVRSSKPGAFREWGLSELGEARMREAAELLHEVRIRLTLPLTDLVDFTIRRARLDIETVANPSRAVGRANLEAYVDAVAGYTAANPSADIHEFLDWVDLAERDDKHAEVTEVAEKKGVVQLTTMHSAKGLEWDYVSIPQLNDKVLPGSSGSSTWIPSDALPYELRDDHRDLPQFDWEHAETLDEIKHELNENKTRVLPPPVGERPSFATQKRIHSLNEDRRLAYVAVTRARSRLMLTGARWRGRNSRPFFPSPFFHEIVGDVTLACPPGSEPYALIDDERVVFTAAQTADERAEINDTLAVNPNEGGKYQVWPRPPMAAPRLARLRAAGERVVELAAQGQAAEPSGSHAFDPLIDLLLAERDAGDDEAELRLPERFGASLLHDLLDDPVAIARQRRRPMPQEPFRATLIGNLFHSWVESLYTDVGGGGATLEGADLDDEDRADAGLTTAGEADRERLEQFKATFLRSRFAADGKRPSAVELAINSPLGAHTIIGKLDAVYVDEATGEVEIVDWKTGRAPRSADEREGRELQLMCYAHAYSAGFDVPLERIRATLYYVSSDEEITVEDMLSREALIQKLEDAQRKVSRS</sequence>
<dbReference type="PROSITE" id="PS51217">
    <property type="entry name" value="UVRD_HELICASE_CTER"/>
    <property type="match status" value="1"/>
</dbReference>
<comment type="catalytic activity">
    <reaction evidence="14">
        <text>ATP + H2O = ADP + phosphate + H(+)</text>
        <dbReference type="Rhea" id="RHEA:13065"/>
        <dbReference type="ChEBI" id="CHEBI:15377"/>
        <dbReference type="ChEBI" id="CHEBI:15378"/>
        <dbReference type="ChEBI" id="CHEBI:30616"/>
        <dbReference type="ChEBI" id="CHEBI:43474"/>
        <dbReference type="ChEBI" id="CHEBI:456216"/>
        <dbReference type="EC" id="5.6.2.4"/>
    </reaction>
</comment>
<dbReference type="SUPFAM" id="SSF52540">
    <property type="entry name" value="P-loop containing nucleoside triphosphate hydrolases"/>
    <property type="match status" value="1"/>
</dbReference>
<evidence type="ECO:0000256" key="8">
    <source>
        <dbReference type="ARBA" id="ARBA00022840"/>
    </source>
</evidence>
<evidence type="ECO:0000256" key="4">
    <source>
        <dbReference type="ARBA" id="ARBA00022763"/>
    </source>
</evidence>
<dbReference type="InterPro" id="IPR013986">
    <property type="entry name" value="DExx_box_DNA_helicase_dom_sf"/>
</dbReference>
<evidence type="ECO:0000256" key="11">
    <source>
        <dbReference type="ARBA" id="ARBA00023235"/>
    </source>
</evidence>
<keyword evidence="19" id="KW-1185">Reference proteome</keyword>
<comment type="similarity">
    <text evidence="1">Belongs to the helicase family. UvrD subfamily.</text>
</comment>
<dbReference type="EC" id="5.6.2.4" evidence="13"/>
<evidence type="ECO:0000256" key="14">
    <source>
        <dbReference type="ARBA" id="ARBA00048988"/>
    </source>
</evidence>
<name>A0ABT7C5U9_9MICO</name>
<dbReference type="InterPro" id="IPR000212">
    <property type="entry name" value="DNA_helicase_UvrD/REP"/>
</dbReference>
<dbReference type="InterPro" id="IPR011604">
    <property type="entry name" value="PDDEXK-like_dom_sf"/>
</dbReference>
<feature type="domain" description="UvrD-like helicase C-terminal" evidence="17">
    <location>
        <begin position="343"/>
        <end position="658"/>
    </location>
</feature>
<dbReference type="InterPro" id="IPR027417">
    <property type="entry name" value="P-loop_NTPase"/>
</dbReference>
<dbReference type="InterPro" id="IPR014016">
    <property type="entry name" value="UvrD-like_ATP-bd"/>
</dbReference>
<dbReference type="PANTHER" id="PTHR11070">
    <property type="entry name" value="UVRD / RECB / PCRA DNA HELICASE FAMILY MEMBER"/>
    <property type="match status" value="1"/>
</dbReference>
<evidence type="ECO:0000256" key="3">
    <source>
        <dbReference type="ARBA" id="ARBA00022741"/>
    </source>
</evidence>
<dbReference type="Pfam" id="PF00580">
    <property type="entry name" value="UvrD-helicase"/>
    <property type="match status" value="1"/>
</dbReference>
<dbReference type="EMBL" id="PXVD01000005">
    <property type="protein sequence ID" value="MDJ1370582.1"/>
    <property type="molecule type" value="Genomic_DNA"/>
</dbReference>
<dbReference type="PROSITE" id="PS51198">
    <property type="entry name" value="UVRD_HELICASE_ATP_BIND"/>
    <property type="match status" value="1"/>
</dbReference>
<evidence type="ECO:0000256" key="2">
    <source>
        <dbReference type="ARBA" id="ARBA00022722"/>
    </source>
</evidence>
<evidence type="ECO:0000259" key="17">
    <source>
        <dbReference type="PROSITE" id="PS51217"/>
    </source>
</evidence>
<dbReference type="PANTHER" id="PTHR11070:SF55">
    <property type="entry name" value="DNA 3'-5' HELICASE"/>
    <property type="match status" value="1"/>
</dbReference>
<accession>A0ABT7C5U9</accession>
<evidence type="ECO:0000259" key="16">
    <source>
        <dbReference type="PROSITE" id="PS51198"/>
    </source>
</evidence>
<evidence type="ECO:0000313" key="18">
    <source>
        <dbReference type="EMBL" id="MDJ1370582.1"/>
    </source>
</evidence>
<keyword evidence="6 15" id="KW-0347">Helicase</keyword>
<feature type="binding site" evidence="15">
    <location>
        <begin position="41"/>
        <end position="48"/>
    </location>
    <ligand>
        <name>ATP</name>
        <dbReference type="ChEBI" id="CHEBI:30616"/>
    </ligand>
</feature>
<dbReference type="Gene3D" id="3.90.320.10">
    <property type="match status" value="1"/>
</dbReference>
<keyword evidence="5 15" id="KW-0378">Hydrolase</keyword>
<evidence type="ECO:0000313" key="19">
    <source>
        <dbReference type="Proteomes" id="UP001170379"/>
    </source>
</evidence>
<evidence type="ECO:0000256" key="10">
    <source>
        <dbReference type="ARBA" id="ARBA00023204"/>
    </source>
</evidence>
<dbReference type="Proteomes" id="UP001170379">
    <property type="component" value="Unassembled WGS sequence"/>
</dbReference>